<dbReference type="Proteomes" id="UP000053718">
    <property type="component" value="Unassembled WGS sequence"/>
</dbReference>
<name>A0A094IPV4_9GAMM</name>
<dbReference type="EMBL" id="JPIN01000001">
    <property type="protein sequence ID" value="KFZ29720.1"/>
    <property type="molecule type" value="Genomic_DNA"/>
</dbReference>
<accession>A0A094IPV4</accession>
<keyword evidence="1" id="KW-1133">Transmembrane helix</keyword>
<dbReference type="AlphaFoldDB" id="A0A094IPV4"/>
<protein>
    <submittedName>
        <fullName evidence="2">Uncharacterized protein</fullName>
    </submittedName>
</protein>
<evidence type="ECO:0000313" key="3">
    <source>
        <dbReference type="Proteomes" id="UP000053718"/>
    </source>
</evidence>
<evidence type="ECO:0000313" key="2">
    <source>
        <dbReference type="EMBL" id="KFZ29720.1"/>
    </source>
</evidence>
<keyword evidence="3" id="KW-1185">Reference proteome</keyword>
<feature type="transmembrane region" description="Helical" evidence="1">
    <location>
        <begin position="35"/>
        <end position="56"/>
    </location>
</feature>
<evidence type="ECO:0000256" key="1">
    <source>
        <dbReference type="SAM" id="Phobius"/>
    </source>
</evidence>
<gene>
    <name evidence="2" type="ORF">IDAT_01045</name>
</gene>
<dbReference type="STRING" id="1517416.IDAT_01045"/>
<sequence length="62" mass="6843">MSWVQVCPVDPINGSCPEPMVWAETASVGLTAEQFLQILPSLVIILLAAWGTKTLVRMIFNR</sequence>
<proteinExistence type="predicted"/>
<comment type="caution">
    <text evidence="2">The sequence shown here is derived from an EMBL/GenBank/DDBJ whole genome shotgun (WGS) entry which is preliminary data.</text>
</comment>
<reference evidence="2 3" key="1">
    <citation type="submission" date="2014-06" db="EMBL/GenBank/DDBJ databases">
        <title>Draft genome sequence of Idiomarina sp. MCCC 1A10513.</title>
        <authorList>
            <person name="Du J."/>
            <person name="Lai Q."/>
            <person name="Shao Z."/>
        </authorList>
    </citation>
    <scope>NUCLEOTIDE SEQUENCE [LARGE SCALE GENOMIC DNA]</scope>
    <source>
        <strain evidence="2 3">MCCC 1A10513</strain>
    </source>
</reference>
<keyword evidence="1" id="KW-0812">Transmembrane</keyword>
<keyword evidence="1" id="KW-0472">Membrane</keyword>
<organism evidence="2 3">
    <name type="scientific">Pseudidiomarina atlantica</name>
    <dbReference type="NCBI Taxonomy" id="1517416"/>
    <lineage>
        <taxon>Bacteria</taxon>
        <taxon>Pseudomonadati</taxon>
        <taxon>Pseudomonadota</taxon>
        <taxon>Gammaproteobacteria</taxon>
        <taxon>Alteromonadales</taxon>
        <taxon>Idiomarinaceae</taxon>
        <taxon>Pseudidiomarina</taxon>
    </lineage>
</organism>